<evidence type="ECO:0000313" key="1">
    <source>
        <dbReference type="Proteomes" id="UP000050640"/>
    </source>
</evidence>
<dbReference type="InterPro" id="IPR013992">
    <property type="entry name" value="Adenylate_cyclase-assoc_CAP_N"/>
</dbReference>
<sequence>MSFIWNFLGRCFQRQYQLKNDCPLEQQKNATKKLEPSTVLFCNTQDNSTCLIRSKTNSGNACCDASLTPLSSSGRLRNWELDPSTVFSQSFDHFEMFGPLYDHLIAPSSLPNHTASELYAQNEEEQVTMNTNAACNLEKLVQRLETATLRLEALGAQKPTLAPKPTKNSTPPPIIPCKPIHTVSITIREDQNLCNRKSKSSDLKTAIIVVSVLTLLIGNRTGEGYTEACPDISRATHVSLKSLFVNCIFSRRQMSGRNEVNEITQMKIVTLVLVPIRT</sequence>
<dbReference type="WBParaSite" id="EEL_0000516001-mRNA-1">
    <property type="protein sequence ID" value="EEL_0000516001-mRNA-1"/>
    <property type="gene ID" value="EEL_0000516001"/>
</dbReference>
<dbReference type="InterPro" id="IPR018106">
    <property type="entry name" value="CAP_CS_N"/>
</dbReference>
<dbReference type="AlphaFoldDB" id="A0A158Q7P5"/>
<keyword evidence="1" id="KW-1185">Reference proteome</keyword>
<dbReference type="Proteomes" id="UP000050640">
    <property type="component" value="Unplaced"/>
</dbReference>
<dbReference type="PROSITE" id="PS01088">
    <property type="entry name" value="CAP_1"/>
    <property type="match status" value="1"/>
</dbReference>
<name>A0A158Q7P5_9BILA</name>
<evidence type="ECO:0000313" key="2">
    <source>
        <dbReference type="WBParaSite" id="EEL_0000516001-mRNA-1"/>
    </source>
</evidence>
<dbReference type="GO" id="GO:0007010">
    <property type="term" value="P:cytoskeleton organization"/>
    <property type="evidence" value="ECO:0007669"/>
    <property type="project" value="InterPro"/>
</dbReference>
<organism evidence="1 2">
    <name type="scientific">Elaeophora elaphi</name>
    <dbReference type="NCBI Taxonomy" id="1147741"/>
    <lineage>
        <taxon>Eukaryota</taxon>
        <taxon>Metazoa</taxon>
        <taxon>Ecdysozoa</taxon>
        <taxon>Nematoda</taxon>
        <taxon>Chromadorea</taxon>
        <taxon>Rhabditida</taxon>
        <taxon>Spirurina</taxon>
        <taxon>Spiruromorpha</taxon>
        <taxon>Filarioidea</taxon>
        <taxon>Onchocercidae</taxon>
        <taxon>Elaeophora</taxon>
    </lineage>
</organism>
<proteinExistence type="predicted"/>
<protein>
    <submittedName>
        <fullName evidence="2">Uncharacterized protein</fullName>
    </submittedName>
</protein>
<dbReference type="GO" id="GO:0003779">
    <property type="term" value="F:actin binding"/>
    <property type="evidence" value="ECO:0007669"/>
    <property type="project" value="InterPro"/>
</dbReference>
<accession>A0A158Q7P5</accession>
<dbReference type="Pfam" id="PF01213">
    <property type="entry name" value="CAP_N-CM"/>
    <property type="match status" value="1"/>
</dbReference>
<reference evidence="2" key="1">
    <citation type="submission" date="2016-04" db="UniProtKB">
        <authorList>
            <consortium name="WormBaseParasite"/>
        </authorList>
    </citation>
    <scope>IDENTIFICATION</scope>
</reference>